<dbReference type="Proteomes" id="UP000540191">
    <property type="component" value="Unassembled WGS sequence"/>
</dbReference>
<reference evidence="2 3" key="1">
    <citation type="submission" date="2020-08" db="EMBL/GenBank/DDBJ databases">
        <title>Sequencing the genomes of 1000 actinobacteria strains.</title>
        <authorList>
            <person name="Klenk H.-P."/>
        </authorList>
    </citation>
    <scope>NUCLEOTIDE SEQUENCE [LARGE SCALE GENOMIC DNA]</scope>
    <source>
        <strain evidence="2 3">DSM 23974</strain>
    </source>
</reference>
<feature type="region of interest" description="Disordered" evidence="1">
    <location>
        <begin position="1"/>
        <end position="62"/>
    </location>
</feature>
<dbReference type="AlphaFoldDB" id="A0A7W7GQ92"/>
<evidence type="ECO:0000256" key="1">
    <source>
        <dbReference type="SAM" id="MobiDB-lite"/>
    </source>
</evidence>
<comment type="caution">
    <text evidence="2">The sequence shown here is derived from an EMBL/GenBank/DDBJ whole genome shotgun (WGS) entry which is preliminary data.</text>
</comment>
<keyword evidence="3" id="KW-1185">Reference proteome</keyword>
<organism evidence="2 3">
    <name type="scientific">Micrococcus cohnii</name>
    <dbReference type="NCBI Taxonomy" id="993416"/>
    <lineage>
        <taxon>Bacteria</taxon>
        <taxon>Bacillati</taxon>
        <taxon>Actinomycetota</taxon>
        <taxon>Actinomycetes</taxon>
        <taxon>Micrococcales</taxon>
        <taxon>Micrococcaceae</taxon>
        <taxon>Micrococcus</taxon>
    </lineage>
</organism>
<feature type="compositionally biased region" description="Basic and acidic residues" evidence="1">
    <location>
        <begin position="182"/>
        <end position="195"/>
    </location>
</feature>
<name>A0A7W7GQ92_9MICC</name>
<gene>
    <name evidence="2" type="ORF">HDA30_001849</name>
</gene>
<dbReference type="EMBL" id="JACHNA010000001">
    <property type="protein sequence ID" value="MBB4736341.1"/>
    <property type="molecule type" value="Genomic_DNA"/>
</dbReference>
<protein>
    <submittedName>
        <fullName evidence="2">Uncharacterized protein YjbJ (UPF0337 family)</fullName>
    </submittedName>
</protein>
<feature type="region of interest" description="Disordered" evidence="1">
    <location>
        <begin position="170"/>
        <end position="261"/>
    </location>
</feature>
<evidence type="ECO:0000313" key="2">
    <source>
        <dbReference type="EMBL" id="MBB4736341.1"/>
    </source>
</evidence>
<feature type="compositionally biased region" description="Polar residues" evidence="1">
    <location>
        <begin position="223"/>
        <end position="235"/>
    </location>
</feature>
<accession>A0A7W7GQ92</accession>
<dbReference type="RefSeq" id="WP_184241944.1">
    <property type="nucleotide sequence ID" value="NZ_JACHNA010000001.1"/>
</dbReference>
<evidence type="ECO:0000313" key="3">
    <source>
        <dbReference type="Proteomes" id="UP000540191"/>
    </source>
</evidence>
<proteinExistence type="predicted"/>
<sequence>MTKSNSSKGAKHAATQKAQDVADASREKADQVAGHAQQAAHDVAGTAKQQAGAVKDEAVQQATSLADTVQAQAQGQVSTQHQRLADSARTLTDDLHRVSRGEQPQSEWVGQGLQLAAERADAVTRRLENSSPAEMLDEVRTFAARRPGTFLALALGAGILAGRMTRGAKDVHEAGPLGPGDSDEHLSRRLDRDSRAGASEGQASDPTGPVGDVAPHHLDGDLSGQSGRTAGQPQRPTADPSTLPPGTVPVDGNDPITGGRA</sequence>